<feature type="compositionally biased region" description="Polar residues" evidence="1">
    <location>
        <begin position="11"/>
        <end position="24"/>
    </location>
</feature>
<evidence type="ECO:0000313" key="3">
    <source>
        <dbReference type="EMBL" id="TPX35276.1"/>
    </source>
</evidence>
<evidence type="ECO:0000256" key="1">
    <source>
        <dbReference type="SAM" id="MobiDB-lite"/>
    </source>
</evidence>
<dbReference type="PANTHER" id="PTHR42032">
    <property type="entry name" value="YALI0E30679P"/>
    <property type="match status" value="1"/>
</dbReference>
<keyword evidence="2" id="KW-0812">Transmembrane</keyword>
<proteinExistence type="predicted"/>
<feature type="compositionally biased region" description="Low complexity" evidence="1">
    <location>
        <begin position="164"/>
        <end position="182"/>
    </location>
</feature>
<name>A0A507CB97_9FUNG</name>
<feature type="compositionally biased region" description="Polar residues" evidence="1">
    <location>
        <begin position="195"/>
        <end position="205"/>
    </location>
</feature>
<gene>
    <name evidence="3" type="ORF">SmJEL517_g02231</name>
</gene>
<comment type="caution">
    <text evidence="3">The sequence shown here is derived from an EMBL/GenBank/DDBJ whole genome shotgun (WGS) entry which is preliminary data.</text>
</comment>
<dbReference type="STRING" id="1806994.A0A507CB97"/>
<dbReference type="EMBL" id="QEAO01000009">
    <property type="protein sequence ID" value="TPX35276.1"/>
    <property type="molecule type" value="Genomic_DNA"/>
</dbReference>
<accession>A0A507CB97</accession>
<keyword evidence="4" id="KW-1185">Reference proteome</keyword>
<feature type="transmembrane region" description="Helical" evidence="2">
    <location>
        <begin position="594"/>
        <end position="612"/>
    </location>
</feature>
<organism evidence="3 4">
    <name type="scientific">Synchytrium microbalum</name>
    <dbReference type="NCBI Taxonomy" id="1806994"/>
    <lineage>
        <taxon>Eukaryota</taxon>
        <taxon>Fungi</taxon>
        <taxon>Fungi incertae sedis</taxon>
        <taxon>Chytridiomycota</taxon>
        <taxon>Chytridiomycota incertae sedis</taxon>
        <taxon>Chytridiomycetes</taxon>
        <taxon>Synchytriales</taxon>
        <taxon>Synchytriaceae</taxon>
        <taxon>Synchytrium</taxon>
    </lineage>
</organism>
<feature type="compositionally biased region" description="Low complexity" evidence="1">
    <location>
        <begin position="44"/>
        <end position="58"/>
    </location>
</feature>
<feature type="compositionally biased region" description="Low complexity" evidence="1">
    <location>
        <begin position="300"/>
        <end position="319"/>
    </location>
</feature>
<feature type="transmembrane region" description="Helical" evidence="2">
    <location>
        <begin position="568"/>
        <end position="588"/>
    </location>
</feature>
<dbReference type="Proteomes" id="UP000319731">
    <property type="component" value="Unassembled WGS sequence"/>
</dbReference>
<sequence>MLSASIELFEPSSTDDQTFESSNHGAPEDATKPQSLKLKLEPISELSNQRSHSESSQSDQTPTIPPQQDNPTEVNQPSDDAQDEHAPHARAASDPLPSTQQREDLASIGMRQRRASNNNNMTTTRAVPITGGRSNDSRRRTPSAQASSSSDPISSMGGPVSPYSSRSPHQSPHLSSHQYSSSNNTPASIPIQHPIYNQSKANNIPPTAARAPQQPIEPGSGEESALSYGWPILFAVMPPLMSLMFGSTTLWGEVLLLMLTAFYLYIIIKVPWDMYHSVRTRKYLNRVAFTSHPPTMSSEAQSTDSTNANTNTSTPQPSTMDFESVSTSYRNAAYEELQQWERFYLFTIGISPFLGGLGLHLVRHFLSQPNQLISNFNVALFVVAAGIKPLLFIMSLARAEATRLQEELNYPTTEVDSLKTRVMALEGQIAAIMEQAATKTDLFALREEHESSVSVLGRSIRRVEKRADQARGFAEERTLALEGRLREVGEGVERSACRLDGGGNLVISDTRMTNGHSPSSTIITATPGSQQPHQHHHPSHATTPTYIYAPPIGRFNSSSSRSLSQPRLMSWTTALFVLTTWLVSMVGYVITRCALFPLNVVGGVVGGVLKLLPAPMYATNQKALTDKAGSGNGNSMMTGMMMNNSNAKPSTYHLNGGTAAAVQMANDRRGSITLQSTTADKDGKRYQRR</sequence>
<evidence type="ECO:0000313" key="4">
    <source>
        <dbReference type="Proteomes" id="UP000319731"/>
    </source>
</evidence>
<feature type="region of interest" description="Disordered" evidence="1">
    <location>
        <begin position="293"/>
        <end position="321"/>
    </location>
</feature>
<dbReference type="OrthoDB" id="10263751at2759"/>
<keyword evidence="2" id="KW-0472">Membrane</keyword>
<feature type="transmembrane region" description="Helical" evidence="2">
    <location>
        <begin position="378"/>
        <end position="397"/>
    </location>
</feature>
<feature type="compositionally biased region" description="Polar residues" evidence="1">
    <location>
        <begin position="510"/>
        <end position="528"/>
    </location>
</feature>
<feature type="transmembrane region" description="Helical" evidence="2">
    <location>
        <begin position="254"/>
        <end position="272"/>
    </location>
</feature>
<evidence type="ECO:0000256" key="2">
    <source>
        <dbReference type="SAM" id="Phobius"/>
    </source>
</evidence>
<reference evidence="3 4" key="1">
    <citation type="journal article" date="2019" name="Sci. Rep.">
        <title>Comparative genomics of chytrid fungi reveal insights into the obligate biotrophic and pathogenic lifestyle of Synchytrium endobioticum.</title>
        <authorList>
            <person name="van de Vossenberg B.T.L.H."/>
            <person name="Warris S."/>
            <person name="Nguyen H.D.T."/>
            <person name="van Gent-Pelzer M.P.E."/>
            <person name="Joly D.L."/>
            <person name="van de Geest H.C."/>
            <person name="Bonants P.J.M."/>
            <person name="Smith D.S."/>
            <person name="Levesque C.A."/>
            <person name="van der Lee T.A.J."/>
        </authorList>
    </citation>
    <scope>NUCLEOTIDE SEQUENCE [LARGE SCALE GENOMIC DNA]</scope>
    <source>
        <strain evidence="3 4">JEL517</strain>
    </source>
</reference>
<dbReference type="PANTHER" id="PTHR42032:SF1">
    <property type="entry name" value="YALI0E30679P"/>
    <property type="match status" value="1"/>
</dbReference>
<feature type="compositionally biased region" description="Low complexity" evidence="1">
    <location>
        <begin position="142"/>
        <end position="155"/>
    </location>
</feature>
<feature type="region of interest" description="Disordered" evidence="1">
    <location>
        <begin position="508"/>
        <end position="542"/>
    </location>
</feature>
<feature type="compositionally biased region" description="Polar residues" evidence="1">
    <location>
        <begin position="59"/>
        <end position="79"/>
    </location>
</feature>
<dbReference type="RefSeq" id="XP_031025803.1">
    <property type="nucleotide sequence ID" value="XM_031168159.1"/>
</dbReference>
<keyword evidence="2" id="KW-1133">Transmembrane helix</keyword>
<dbReference type="AlphaFoldDB" id="A0A507CB97"/>
<feature type="region of interest" description="Disordered" evidence="1">
    <location>
        <begin position="1"/>
        <end position="222"/>
    </location>
</feature>
<feature type="transmembrane region" description="Helical" evidence="2">
    <location>
        <begin position="343"/>
        <end position="366"/>
    </location>
</feature>
<feature type="compositionally biased region" description="Polar residues" evidence="1">
    <location>
        <begin position="115"/>
        <end position="125"/>
    </location>
</feature>
<dbReference type="GeneID" id="42003456"/>
<protein>
    <submittedName>
        <fullName evidence="3">Uncharacterized protein</fullName>
    </submittedName>
</protein>